<dbReference type="CDD" id="cd04301">
    <property type="entry name" value="NAT_SF"/>
    <property type="match status" value="1"/>
</dbReference>
<dbReference type="AlphaFoldDB" id="A0A833NRS7"/>
<sequence length="137" mass="15758">MLTFHPADKTDNKKILKILKDIDLFYSGHDMAGFWVAEKDRNIVGIVQVKNFKDYIFLSSLGVPAAEMNKGYGEFILSEIFKKFKNDIYIYTTIPDFFKKFGFLEISSLDFLPAKNAFECDDCHPEKCVAMVKKYGS</sequence>
<evidence type="ECO:0000259" key="1">
    <source>
        <dbReference type="PROSITE" id="PS51186"/>
    </source>
</evidence>
<evidence type="ECO:0000313" key="2">
    <source>
        <dbReference type="EMBL" id="KAF0133850.1"/>
    </source>
</evidence>
<name>A0A833NRS7_UNCSA</name>
<reference evidence="2 3" key="1">
    <citation type="submission" date="2019-12" db="EMBL/GenBank/DDBJ databases">
        <authorList>
            <person name="Wolfe R."/>
            <person name="Danczak R."/>
            <person name="Wilkins M."/>
        </authorList>
    </citation>
    <scope>NUCLEOTIDE SEQUENCE [LARGE SCALE GENOMIC DNA]</scope>
    <source>
        <strain evidence="2">X2_MaxBin.013</strain>
    </source>
</reference>
<comment type="caution">
    <text evidence="2">The sequence shown here is derived from an EMBL/GenBank/DDBJ whole genome shotgun (WGS) entry which is preliminary data.</text>
</comment>
<protein>
    <recommendedName>
        <fullName evidence="1">N-acetyltransferase domain-containing protein</fullName>
    </recommendedName>
</protein>
<dbReference type="Pfam" id="PF13508">
    <property type="entry name" value="Acetyltransf_7"/>
    <property type="match status" value="1"/>
</dbReference>
<dbReference type="InterPro" id="IPR000182">
    <property type="entry name" value="GNAT_dom"/>
</dbReference>
<dbReference type="SUPFAM" id="SSF55729">
    <property type="entry name" value="Acyl-CoA N-acyltransferases (Nat)"/>
    <property type="match status" value="1"/>
</dbReference>
<proteinExistence type="predicted"/>
<accession>A0A833NRS7</accession>
<dbReference type="GO" id="GO:0016747">
    <property type="term" value="F:acyltransferase activity, transferring groups other than amino-acyl groups"/>
    <property type="evidence" value="ECO:0007669"/>
    <property type="project" value="InterPro"/>
</dbReference>
<evidence type="ECO:0000313" key="3">
    <source>
        <dbReference type="Proteomes" id="UP000488506"/>
    </source>
</evidence>
<feature type="domain" description="N-acetyltransferase" evidence="1">
    <location>
        <begin position="1"/>
        <end position="136"/>
    </location>
</feature>
<gene>
    <name evidence="2" type="ORF">FD145_1060</name>
</gene>
<dbReference type="Proteomes" id="UP000488506">
    <property type="component" value="Unassembled WGS sequence"/>
</dbReference>
<dbReference type="Gene3D" id="3.40.630.30">
    <property type="match status" value="1"/>
</dbReference>
<organism evidence="2 3">
    <name type="scientific">Candidatus Saganbacteria bacterium</name>
    <dbReference type="NCBI Taxonomy" id="2575572"/>
    <lineage>
        <taxon>Bacteria</taxon>
        <taxon>Bacillati</taxon>
        <taxon>Saganbacteria</taxon>
    </lineage>
</organism>
<dbReference type="PROSITE" id="PS51186">
    <property type="entry name" value="GNAT"/>
    <property type="match status" value="1"/>
</dbReference>
<dbReference type="EMBL" id="WPAF01000017">
    <property type="protein sequence ID" value="KAF0133850.1"/>
    <property type="molecule type" value="Genomic_DNA"/>
</dbReference>
<dbReference type="InterPro" id="IPR016181">
    <property type="entry name" value="Acyl_CoA_acyltransferase"/>
</dbReference>